<evidence type="ECO:0000313" key="1">
    <source>
        <dbReference type="EMBL" id="ESA23013.1"/>
    </source>
</evidence>
<protein>
    <submittedName>
        <fullName evidence="1">Uncharacterized protein</fullName>
    </submittedName>
</protein>
<sequence length="55" mass="6284">MLKLKVPNKKKSNLYRIGILKRSKQSATRKALDEAEALELANLQKKICVYKVTPI</sequence>
<reference evidence="1" key="1">
    <citation type="submission" date="2013-07" db="EMBL/GenBank/DDBJ databases">
        <title>The genome of an arbuscular mycorrhizal fungus provides insights into the evolution of the oldest plant symbiosis.</title>
        <authorList>
            <consortium name="DOE Joint Genome Institute"/>
            <person name="Tisserant E."/>
            <person name="Malbreil M."/>
            <person name="Kuo A."/>
            <person name="Kohler A."/>
            <person name="Symeonidi A."/>
            <person name="Balestrini R."/>
            <person name="Charron P."/>
            <person name="Duensing N."/>
            <person name="Frei-dit-Frey N."/>
            <person name="Gianinazzi-Pearson V."/>
            <person name="Gilbert B."/>
            <person name="Handa Y."/>
            <person name="Hijri M."/>
            <person name="Kaul R."/>
            <person name="Kawaguchi M."/>
            <person name="Krajinski F."/>
            <person name="Lammers P."/>
            <person name="Lapierre D."/>
            <person name="Masclaux F.G."/>
            <person name="Murat C."/>
            <person name="Morin E."/>
            <person name="Ndikumana S."/>
            <person name="Pagni M."/>
            <person name="Petitpierre D."/>
            <person name="Requena N."/>
            <person name="Rosikiewicz P."/>
            <person name="Riley R."/>
            <person name="Saito K."/>
            <person name="San Clemente H."/>
            <person name="Shapiro H."/>
            <person name="van Tuinen D."/>
            <person name="Becard G."/>
            <person name="Bonfante P."/>
            <person name="Paszkowski U."/>
            <person name="Shachar-Hill Y."/>
            <person name="Young J.P."/>
            <person name="Sanders I.R."/>
            <person name="Henrissat B."/>
            <person name="Rensing S.A."/>
            <person name="Grigoriev I.V."/>
            <person name="Corradi N."/>
            <person name="Roux C."/>
            <person name="Martin F."/>
        </authorList>
    </citation>
    <scope>NUCLEOTIDE SEQUENCE</scope>
    <source>
        <strain evidence="1">DAOM 197198</strain>
    </source>
</reference>
<dbReference type="HOGENOM" id="CLU_3033488_0_0_1"/>
<dbReference type="AlphaFoldDB" id="U9UWV2"/>
<dbReference type="EMBL" id="KI275099">
    <property type="protein sequence ID" value="ESA23013.1"/>
    <property type="molecule type" value="Genomic_DNA"/>
</dbReference>
<name>U9UWV2_RHIID</name>
<accession>U9UWV2</accession>
<proteinExistence type="predicted"/>
<organism evidence="1">
    <name type="scientific">Rhizophagus irregularis (strain DAOM 181602 / DAOM 197198 / MUCL 43194)</name>
    <name type="common">Arbuscular mycorrhizal fungus</name>
    <name type="synonym">Glomus intraradices</name>
    <dbReference type="NCBI Taxonomy" id="747089"/>
    <lineage>
        <taxon>Eukaryota</taxon>
        <taxon>Fungi</taxon>
        <taxon>Fungi incertae sedis</taxon>
        <taxon>Mucoromycota</taxon>
        <taxon>Glomeromycotina</taxon>
        <taxon>Glomeromycetes</taxon>
        <taxon>Glomerales</taxon>
        <taxon>Glomeraceae</taxon>
        <taxon>Rhizophagus</taxon>
    </lineage>
</organism>
<gene>
    <name evidence="1" type="ORF">GLOINDRAFT_15860</name>
</gene>